<gene>
    <name evidence="7" type="ORF">BOH66_11095</name>
</gene>
<dbReference type="PANTHER" id="PTHR43272:SF32">
    <property type="entry name" value="AMP-DEPENDENT SYNTHETASE_LIGASE DOMAIN-CONTAINING PROTEIN"/>
    <property type="match status" value="1"/>
</dbReference>
<dbReference type="STRING" id="36805.BOH66_11095"/>
<evidence type="ECO:0000256" key="5">
    <source>
        <dbReference type="ARBA" id="ARBA00032875"/>
    </source>
</evidence>
<sequence length="615" mass="65822">MSAVQFEVPAVIPADPQANIADLLVERVKATPSLPLFAVPDTAAGGTGWRDITAAEFQREVIALAKGFAAAGIAPGDKVAFIARTTYEWTLVDFALFFAGAVMVPVYETSSASQISWILSDSGAIAIIAESAEHAARIAEIRSEVPLIREVWTMASGDLDTLRAAGAEIGDDEIERRRSLAVAADIATLIYTSGSTGRPKGCVLTHRNFVELSRNSAKALEEVVQTPGASTLLFITTAHVFARFISILNVHAGVKTGHQPDTKQLLPALGSFKPTFLLAVPRVFEKVYNSAEQKAEAGGKGKIFRAAAHTAIEHSRLLQEGKKVPLGTRIKFALFDKLVYGKLREAMGGHVTYAVSGSAPLGPRLGHFFHSLGVTILEGYGLTETTAPATVNLAKKSKIGTVGPVLPGVGVRLAEDDEIEVRGINVFKEYWRNPEATAAAFDGDWFRTGDIGSFDDEGFLTITGRKKEIIVTAAGKNVAPAVLEDPIRANPIVGQVVVVGDQKPFIAALITLDPEMLPTWLANNGLPGDMSLKDAAANPKVREEVQRAIDIANKSVSRAESIRKFTILDTEWTEASGHLTPKLSIKRNVIMQDFADAVDELYNVPVNTTNVALGG</sequence>
<evidence type="ECO:0000256" key="1">
    <source>
        <dbReference type="ARBA" id="ARBA00006432"/>
    </source>
</evidence>
<dbReference type="InterPro" id="IPR000873">
    <property type="entry name" value="AMP-dep_synth/lig_dom"/>
</dbReference>
<dbReference type="PANTHER" id="PTHR43272">
    <property type="entry name" value="LONG-CHAIN-FATTY-ACID--COA LIGASE"/>
    <property type="match status" value="1"/>
</dbReference>
<dbReference type="InterPro" id="IPR020845">
    <property type="entry name" value="AMP-binding_CS"/>
</dbReference>
<feature type="domain" description="AMP-dependent synthetase/ligase" evidence="6">
    <location>
        <begin position="47"/>
        <end position="431"/>
    </location>
</feature>
<dbReference type="KEGG" id="maur:BOH66_11095"/>
<comment type="similarity">
    <text evidence="1">Belongs to the ATP-dependent AMP-binding enzyme family.</text>
</comment>
<name>A0A1P8U9A9_9MICO</name>
<dbReference type="SUPFAM" id="SSF56801">
    <property type="entry name" value="Acetyl-CoA synthetase-like"/>
    <property type="match status" value="1"/>
</dbReference>
<dbReference type="RefSeq" id="WP_076691048.1">
    <property type="nucleotide sequence ID" value="NZ_CP018762.1"/>
</dbReference>
<organism evidence="7 8">
    <name type="scientific">Microbacterium aurum</name>
    <dbReference type="NCBI Taxonomy" id="36805"/>
    <lineage>
        <taxon>Bacteria</taxon>
        <taxon>Bacillati</taxon>
        <taxon>Actinomycetota</taxon>
        <taxon>Actinomycetes</taxon>
        <taxon>Micrococcales</taxon>
        <taxon>Microbacteriaceae</taxon>
        <taxon>Microbacterium</taxon>
    </lineage>
</organism>
<evidence type="ECO:0000256" key="3">
    <source>
        <dbReference type="ARBA" id="ARBA00022832"/>
    </source>
</evidence>
<dbReference type="Gene3D" id="3.40.50.12780">
    <property type="entry name" value="N-terminal domain of ligase-like"/>
    <property type="match status" value="1"/>
</dbReference>
<accession>A0A1P8U9A9</accession>
<dbReference type="Pfam" id="PF23562">
    <property type="entry name" value="AMP-binding_C_3"/>
    <property type="match status" value="1"/>
</dbReference>
<dbReference type="InterPro" id="IPR042099">
    <property type="entry name" value="ANL_N_sf"/>
</dbReference>
<dbReference type="AlphaFoldDB" id="A0A1P8U9A9"/>
<dbReference type="CDD" id="cd05907">
    <property type="entry name" value="VL_LC_FACS_like"/>
    <property type="match status" value="1"/>
</dbReference>
<evidence type="ECO:0000256" key="2">
    <source>
        <dbReference type="ARBA" id="ARBA00022598"/>
    </source>
</evidence>
<dbReference type="Pfam" id="PF00501">
    <property type="entry name" value="AMP-binding"/>
    <property type="match status" value="1"/>
</dbReference>
<dbReference type="OrthoDB" id="9803968at2"/>
<evidence type="ECO:0000256" key="4">
    <source>
        <dbReference type="ARBA" id="ARBA00023098"/>
    </source>
</evidence>
<keyword evidence="2 7" id="KW-0436">Ligase</keyword>
<dbReference type="Proteomes" id="UP000187185">
    <property type="component" value="Chromosome"/>
</dbReference>
<dbReference type="GO" id="GO:0004467">
    <property type="term" value="F:long-chain fatty acid-CoA ligase activity"/>
    <property type="evidence" value="ECO:0007669"/>
    <property type="project" value="TreeGrafter"/>
</dbReference>
<keyword evidence="8" id="KW-1185">Reference proteome</keyword>
<evidence type="ECO:0000313" key="8">
    <source>
        <dbReference type="Proteomes" id="UP000187185"/>
    </source>
</evidence>
<protein>
    <recommendedName>
        <fullName evidence="5">Acyl-CoA synthetase</fullName>
    </recommendedName>
</protein>
<keyword evidence="4" id="KW-0443">Lipid metabolism</keyword>
<evidence type="ECO:0000259" key="6">
    <source>
        <dbReference type="Pfam" id="PF00501"/>
    </source>
</evidence>
<reference evidence="7 8" key="1">
    <citation type="submission" date="2016-12" db="EMBL/GenBank/DDBJ databases">
        <title>Complete genome sequence of Microbacterium aurum KACC 15219.</title>
        <authorList>
            <person name="Jung Y."/>
            <person name="Shin J.-H."/>
            <person name="Lee Y.-J."/>
            <person name="Yi H."/>
            <person name="Bahn Y.-S."/>
            <person name="Kim J.F."/>
            <person name="Lee D.-W."/>
        </authorList>
    </citation>
    <scope>NUCLEOTIDE SEQUENCE [LARGE SCALE GENOMIC DNA]</scope>
    <source>
        <strain evidence="7 8">KACC 15219</strain>
    </source>
</reference>
<dbReference type="EMBL" id="CP018762">
    <property type="protein sequence ID" value="APZ34727.1"/>
    <property type="molecule type" value="Genomic_DNA"/>
</dbReference>
<dbReference type="GO" id="GO:0016020">
    <property type="term" value="C:membrane"/>
    <property type="evidence" value="ECO:0007669"/>
    <property type="project" value="TreeGrafter"/>
</dbReference>
<proteinExistence type="inferred from homology"/>
<evidence type="ECO:0000313" key="7">
    <source>
        <dbReference type="EMBL" id="APZ34727.1"/>
    </source>
</evidence>
<keyword evidence="3" id="KW-0276">Fatty acid metabolism</keyword>
<dbReference type="PROSITE" id="PS00455">
    <property type="entry name" value="AMP_BINDING"/>
    <property type="match status" value="1"/>
</dbReference>